<sequence length="628" mass="67870">MRTWKNASPARLRCLVGSSHGFNFHADPYGFIERVCSFYSVAVSKAVSENAASISSSQLTLLNHLGTLPSVARNWDTRTAEAELRNVDAASFAELELSRSEPTAVQRVLAKRHGVVLPVGASRLAAAATLATVQPPSIRSLAVLYGVLEYDGDVPPSDAAARQLVRRLALERPHSHPLDTDLSPVARSQMNELFNRLGYIGRLPYSYGSAQLMTVCLRTILTDVDDEARLRHLPTLDSRQADLIRYLRSRRAPPGHTRGMPAVLDVDLSSHPPVSRLAAARNILQLLQNHELCASPTGTAVEALHALGHVGPVPPTTGEALMLALELRDRCFRPKPAHIAALHAAAPMFSGAAGSAAAAAAAAAEPDSLAHFKAMLRVLRRADTDAATPATRTAQRHLAELRRRTPASPHAAAAAVAPWSGGGAAAAVGPCPSQLEVRAAIDDLPLSETMMERLFDLGWQGPMPATHGSALALEEYLVHPKNTAATSPSGASPGPSRNSHADTSMIAAVLTASGSGSQLRRPGQYTAQHHEDTYDRRPRLPYHISRLGSTPEEALTKIQIRGMFPGAVSEWYLPSMSHEEAKHVLNCLMAMRRAVLERVSGVLYDEYVDRWSEAEAEGDWWGMEWIWQ</sequence>
<evidence type="ECO:0000256" key="1">
    <source>
        <dbReference type="SAM" id="MobiDB-lite"/>
    </source>
</evidence>
<evidence type="ECO:0000313" key="2">
    <source>
        <dbReference type="EMBL" id="GIL60056.1"/>
    </source>
</evidence>
<name>A0A8J4F507_9CHLO</name>
<comment type="caution">
    <text evidence="2">The sequence shown here is derived from an EMBL/GenBank/DDBJ whole genome shotgun (WGS) entry which is preliminary data.</text>
</comment>
<gene>
    <name evidence="2" type="ORF">Vafri_14730</name>
</gene>
<accession>A0A8J4F507</accession>
<proteinExistence type="predicted"/>
<evidence type="ECO:0000313" key="3">
    <source>
        <dbReference type="Proteomes" id="UP000747399"/>
    </source>
</evidence>
<dbReference type="EMBL" id="BNCO01000038">
    <property type="protein sequence ID" value="GIL60056.1"/>
    <property type="molecule type" value="Genomic_DNA"/>
</dbReference>
<keyword evidence="3" id="KW-1185">Reference proteome</keyword>
<protein>
    <submittedName>
        <fullName evidence="2">Uncharacterized protein</fullName>
    </submittedName>
</protein>
<organism evidence="2 3">
    <name type="scientific">Volvox africanus</name>
    <dbReference type="NCBI Taxonomy" id="51714"/>
    <lineage>
        <taxon>Eukaryota</taxon>
        <taxon>Viridiplantae</taxon>
        <taxon>Chlorophyta</taxon>
        <taxon>core chlorophytes</taxon>
        <taxon>Chlorophyceae</taxon>
        <taxon>CS clade</taxon>
        <taxon>Chlamydomonadales</taxon>
        <taxon>Volvocaceae</taxon>
        <taxon>Volvox</taxon>
    </lineage>
</organism>
<feature type="region of interest" description="Disordered" evidence="1">
    <location>
        <begin position="513"/>
        <end position="532"/>
    </location>
</feature>
<dbReference type="AlphaFoldDB" id="A0A8J4F507"/>
<dbReference type="Proteomes" id="UP000747399">
    <property type="component" value="Unassembled WGS sequence"/>
</dbReference>
<reference evidence="2" key="1">
    <citation type="journal article" date="2021" name="Proc. Natl. Acad. Sci. U.S.A.">
        <title>Three genomes in the algal genus Volvox reveal the fate of a haploid sex-determining region after a transition to homothallism.</title>
        <authorList>
            <person name="Yamamoto K."/>
            <person name="Hamaji T."/>
            <person name="Kawai-Toyooka H."/>
            <person name="Matsuzaki R."/>
            <person name="Takahashi F."/>
            <person name="Nishimura Y."/>
            <person name="Kawachi M."/>
            <person name="Noguchi H."/>
            <person name="Minakuchi Y."/>
            <person name="Umen J.G."/>
            <person name="Toyoda A."/>
            <person name="Nozaki H."/>
        </authorList>
    </citation>
    <scope>NUCLEOTIDE SEQUENCE</scope>
    <source>
        <strain evidence="2">NIES-3780</strain>
    </source>
</reference>